<dbReference type="KEGG" id="sbu:SpiBuddy_2429"/>
<dbReference type="HOGENOM" id="CLU_040769_0_2_12"/>
<evidence type="ECO:0000256" key="4">
    <source>
        <dbReference type="ARBA" id="ARBA00022989"/>
    </source>
</evidence>
<dbReference type="CDD" id="cd06580">
    <property type="entry name" value="TM_PBP1_transp_TpRbsC_like"/>
    <property type="match status" value="1"/>
</dbReference>
<feature type="transmembrane region" description="Helical" evidence="6">
    <location>
        <begin position="91"/>
        <end position="108"/>
    </location>
</feature>
<feature type="transmembrane region" description="Helical" evidence="6">
    <location>
        <begin position="12"/>
        <end position="35"/>
    </location>
</feature>
<evidence type="ECO:0000256" key="3">
    <source>
        <dbReference type="ARBA" id="ARBA00022692"/>
    </source>
</evidence>
<dbReference type="Pfam" id="PF02653">
    <property type="entry name" value="BPD_transp_2"/>
    <property type="match status" value="1"/>
</dbReference>
<dbReference type="GO" id="GO:0005886">
    <property type="term" value="C:plasma membrane"/>
    <property type="evidence" value="ECO:0007669"/>
    <property type="project" value="UniProtKB-SubCell"/>
</dbReference>
<feature type="transmembrane region" description="Helical" evidence="6">
    <location>
        <begin position="242"/>
        <end position="261"/>
    </location>
</feature>
<sequence>MKRPSKTMVLSALVPLCALTLGVVVTSFFIALTGVSPLSAFRVLLSGAFGTSGKVWPLLITLGQATPLILTGLAAMYSFRVGVFCIAQEGQYVFGAIVAAWLGVVLALPPWLHILVVLAASMLAGGIYGLIPAFLKVKLGVNEIISSIMLNSIAVLVLEYMVAFPLRADQGQKAQSAVLSRAIWLPQFVQGSRWGISFVIAIALAVFAYFHIWKTSKGYELRMVGQAKRFARYGGIKADPTILKTLFLSGMIAGLAGSMEILGNYHRIMTGFSSGLGFDGLSVALLGQSHPIGVVIVAILLSGIRQGAQLGLQISLQVPRELGGVLIAMIILFIAAENVYRPILEKLYDAVRGWCLALKQKRNGKEVDHA</sequence>
<feature type="transmembrane region" description="Helical" evidence="6">
    <location>
        <begin position="114"/>
        <end position="135"/>
    </location>
</feature>
<keyword evidence="4 6" id="KW-1133">Transmembrane helix</keyword>
<evidence type="ECO:0000256" key="6">
    <source>
        <dbReference type="SAM" id="Phobius"/>
    </source>
</evidence>
<dbReference type="GO" id="GO:0022857">
    <property type="term" value="F:transmembrane transporter activity"/>
    <property type="evidence" value="ECO:0007669"/>
    <property type="project" value="InterPro"/>
</dbReference>
<dbReference type="AlphaFoldDB" id="F0RRJ1"/>
<dbReference type="InterPro" id="IPR001851">
    <property type="entry name" value="ABC_transp_permease"/>
</dbReference>
<dbReference type="PANTHER" id="PTHR47089:SF1">
    <property type="entry name" value="GUANOSINE ABC TRANSPORTER PERMEASE PROTEIN NUPP"/>
    <property type="match status" value="1"/>
</dbReference>
<feature type="transmembrane region" description="Helical" evidence="6">
    <location>
        <begin position="322"/>
        <end position="340"/>
    </location>
</feature>
<comment type="subcellular location">
    <subcellularLocation>
        <location evidence="1">Cell membrane</location>
        <topology evidence="1">Multi-pass membrane protein</topology>
    </subcellularLocation>
</comment>
<keyword evidence="5 6" id="KW-0472">Membrane</keyword>
<keyword evidence="8" id="KW-1185">Reference proteome</keyword>
<protein>
    <submittedName>
        <fullName evidence="7">ABC-type transporter, integral membrane subunit</fullName>
    </submittedName>
</protein>
<keyword evidence="2" id="KW-1003">Cell membrane</keyword>
<evidence type="ECO:0000313" key="7">
    <source>
        <dbReference type="EMBL" id="ADY14243.1"/>
    </source>
</evidence>
<dbReference type="EMBL" id="CP002541">
    <property type="protein sequence ID" value="ADY14243.1"/>
    <property type="molecule type" value="Genomic_DNA"/>
</dbReference>
<dbReference type="Proteomes" id="UP000008466">
    <property type="component" value="Chromosome"/>
</dbReference>
<feature type="transmembrane region" description="Helical" evidence="6">
    <location>
        <begin position="147"/>
        <end position="166"/>
    </location>
</feature>
<dbReference type="RefSeq" id="WP_013608089.1">
    <property type="nucleotide sequence ID" value="NC_015152.1"/>
</dbReference>
<reference evidence="8" key="1">
    <citation type="submission" date="2011-02" db="EMBL/GenBank/DDBJ databases">
        <title>Complete sequence of Spirochaeta sp. Buddy.</title>
        <authorList>
            <person name="Lucas S."/>
            <person name="Copeland A."/>
            <person name="Lapidus A."/>
            <person name="Cheng J.-F."/>
            <person name="Goodwin L."/>
            <person name="Pitluck S."/>
            <person name="Zeytun A."/>
            <person name="Detter J.C."/>
            <person name="Han C."/>
            <person name="Tapia R."/>
            <person name="Land M."/>
            <person name="Hauser L."/>
            <person name="Kyrpides N."/>
            <person name="Ivanova N."/>
            <person name="Mikhailova N."/>
            <person name="Pagani I."/>
            <person name="Ritalahti K.M."/>
            <person name="Loeffler F.E."/>
            <person name="Woyke T."/>
        </authorList>
    </citation>
    <scope>NUCLEOTIDE SEQUENCE [LARGE SCALE GENOMIC DNA]</scope>
    <source>
        <strain evidence="8">ATCC BAA-1886 / DSM 22777 / Buddy</strain>
    </source>
</reference>
<evidence type="ECO:0000313" key="8">
    <source>
        <dbReference type="Proteomes" id="UP000008466"/>
    </source>
</evidence>
<proteinExistence type="predicted"/>
<evidence type="ECO:0000256" key="5">
    <source>
        <dbReference type="ARBA" id="ARBA00023136"/>
    </source>
</evidence>
<evidence type="ECO:0000256" key="2">
    <source>
        <dbReference type="ARBA" id="ARBA00022475"/>
    </source>
</evidence>
<name>F0RRJ1_SPHGB</name>
<feature type="transmembrane region" description="Helical" evidence="6">
    <location>
        <begin position="281"/>
        <end position="301"/>
    </location>
</feature>
<feature type="transmembrane region" description="Helical" evidence="6">
    <location>
        <begin position="55"/>
        <end position="79"/>
    </location>
</feature>
<organism evidence="7 8">
    <name type="scientific">Sphaerochaeta globosa (strain ATCC BAA-1886 / DSM 22777 / Buddy)</name>
    <name type="common">Spirochaeta sp. (strain Buddy)</name>
    <dbReference type="NCBI Taxonomy" id="158189"/>
    <lineage>
        <taxon>Bacteria</taxon>
        <taxon>Pseudomonadati</taxon>
        <taxon>Spirochaetota</taxon>
        <taxon>Spirochaetia</taxon>
        <taxon>Spirochaetales</taxon>
        <taxon>Sphaerochaetaceae</taxon>
        <taxon>Sphaerochaeta</taxon>
    </lineage>
</organism>
<dbReference type="PANTHER" id="PTHR47089">
    <property type="entry name" value="ABC TRANSPORTER, PERMEASE PROTEIN"/>
    <property type="match status" value="1"/>
</dbReference>
<dbReference type="STRING" id="158189.SpiBuddy_2429"/>
<accession>F0RRJ1</accession>
<dbReference type="eggNOG" id="COG4603">
    <property type="taxonomic scope" value="Bacteria"/>
</dbReference>
<feature type="transmembrane region" description="Helical" evidence="6">
    <location>
        <begin position="194"/>
        <end position="213"/>
    </location>
</feature>
<evidence type="ECO:0000256" key="1">
    <source>
        <dbReference type="ARBA" id="ARBA00004651"/>
    </source>
</evidence>
<keyword evidence="3 6" id="KW-0812">Transmembrane</keyword>
<gene>
    <name evidence="7" type="ordered locus">SpiBuddy_2429</name>
</gene>